<proteinExistence type="predicted"/>
<accession>A0ABQ0SI98</accession>
<evidence type="ECO:0000313" key="1">
    <source>
        <dbReference type="EMBL" id="GEC65144.1"/>
    </source>
</evidence>
<dbReference type="EMBL" id="BJNN01000174">
    <property type="protein sequence ID" value="GEC65144.1"/>
    <property type="molecule type" value="Genomic_DNA"/>
</dbReference>
<sequence length="111" mass="11978">MRSLGYDVPVTCNEGIKIQDHLRTPREAAAIIVEHISGAGPYKAKTEIGAIRKIVSQKPALKNLYDAAWKKISGAAQKIIPMDLQVIVEYNGRIVTIDPEKIGGGGILDGL</sequence>
<reference evidence="1 2" key="1">
    <citation type="submission" date="2019-06" db="EMBL/GenBank/DDBJ databases">
        <title>Whole genome shotgun sequence of Komagataeibacter hansenii NBRC 14820.</title>
        <authorList>
            <person name="Hosoyama A."/>
            <person name="Uohara A."/>
            <person name="Ohji S."/>
            <person name="Ichikawa N."/>
        </authorList>
    </citation>
    <scope>NUCLEOTIDE SEQUENCE [LARGE SCALE GENOMIC DNA]</scope>
    <source>
        <strain evidence="1 2">NBRC 14820</strain>
    </source>
</reference>
<organism evidence="1 2">
    <name type="scientific">Novacetimonas hansenii</name>
    <name type="common">Komagataeibacter hansenii</name>
    <dbReference type="NCBI Taxonomy" id="436"/>
    <lineage>
        <taxon>Bacteria</taxon>
        <taxon>Pseudomonadati</taxon>
        <taxon>Pseudomonadota</taxon>
        <taxon>Alphaproteobacteria</taxon>
        <taxon>Acetobacterales</taxon>
        <taxon>Acetobacteraceae</taxon>
        <taxon>Novacetimonas</taxon>
    </lineage>
</organism>
<gene>
    <name evidence="1" type="ORF">GHA01_29930</name>
</gene>
<protein>
    <submittedName>
        <fullName evidence="1">Uncharacterized protein</fullName>
    </submittedName>
</protein>
<keyword evidence="2" id="KW-1185">Reference proteome</keyword>
<dbReference type="Proteomes" id="UP000319478">
    <property type="component" value="Unassembled WGS sequence"/>
</dbReference>
<comment type="caution">
    <text evidence="1">The sequence shown here is derived from an EMBL/GenBank/DDBJ whole genome shotgun (WGS) entry which is preliminary data.</text>
</comment>
<evidence type="ECO:0000313" key="2">
    <source>
        <dbReference type="Proteomes" id="UP000319478"/>
    </source>
</evidence>
<dbReference type="RefSeq" id="WP_141313068.1">
    <property type="nucleotide sequence ID" value="NZ_BJNN01000174.1"/>
</dbReference>
<name>A0ABQ0SI98_NOVHA</name>